<keyword evidence="1" id="KW-1133">Transmembrane helix</keyword>
<dbReference type="Proteomes" id="UP000326384">
    <property type="component" value="Unassembled WGS sequence"/>
</dbReference>
<protein>
    <submittedName>
        <fullName evidence="2">Uncharacterized protein</fullName>
    </submittedName>
</protein>
<organism evidence="2 3">
    <name type="scientific">Chryseobacterium viscerum</name>
    <dbReference type="NCBI Taxonomy" id="1037377"/>
    <lineage>
        <taxon>Bacteria</taxon>
        <taxon>Pseudomonadati</taxon>
        <taxon>Bacteroidota</taxon>
        <taxon>Flavobacteriia</taxon>
        <taxon>Flavobacteriales</taxon>
        <taxon>Weeksellaceae</taxon>
        <taxon>Chryseobacterium group</taxon>
        <taxon>Chryseobacterium</taxon>
    </lineage>
</organism>
<name>A0A5N4BK54_9FLAO</name>
<reference evidence="2 3" key="1">
    <citation type="journal article" date="2019" name="Stand. Genomic Sci.">
        <title>Draft Whole-Genome Sequence of a Novel Chryseobacterium viscerum Strain Isolated from Fresh Water at Dripping Springs, New Mexico.</title>
        <authorList>
            <person name="Kyndt J.A."/>
            <person name="Moore T.C."/>
        </authorList>
    </citation>
    <scope>NUCLEOTIDE SEQUENCE [LARGE SCALE GENOMIC DNA]</scope>
    <source>
        <strain evidence="2 3">DPS</strain>
    </source>
</reference>
<proteinExistence type="predicted"/>
<dbReference type="RefSeq" id="WP_152291165.1">
    <property type="nucleotide sequence ID" value="NZ_VTPV01000016.1"/>
</dbReference>
<evidence type="ECO:0000313" key="3">
    <source>
        <dbReference type="Proteomes" id="UP000326384"/>
    </source>
</evidence>
<evidence type="ECO:0000313" key="2">
    <source>
        <dbReference type="EMBL" id="KAB1228793.1"/>
    </source>
</evidence>
<feature type="transmembrane region" description="Helical" evidence="1">
    <location>
        <begin position="135"/>
        <end position="154"/>
    </location>
</feature>
<sequence length="270" mass="31331">MSKKKLLIHEVFEKARKDFPAESTKNGWCKELVDHFEKKLKFIINEKTFVRYYDACIRDNSEPNIKDIKILNKLSEYVGYIDFTHFSNTFIKKEEKEKSTTVRIDVDDNDELFGRGIKINITQYFNLPEFMKKNGLGIAGILLIGSILLGNYNLPRGKDKKAGGIRLGLFNELEVDRNCMYWNGTEYKITSCEDRNPHRQVIPIDTIKLNYFKKVTRPDTLTLGNSLGKVWCSKYNNEVNFFTMDGVNPDNKKELKLATDHMILTYGKGE</sequence>
<accession>A0A5N4BK54</accession>
<keyword evidence="3" id="KW-1185">Reference proteome</keyword>
<evidence type="ECO:0000256" key="1">
    <source>
        <dbReference type="SAM" id="Phobius"/>
    </source>
</evidence>
<keyword evidence="1" id="KW-0812">Transmembrane</keyword>
<gene>
    <name evidence="2" type="ORF">F8D52_20690</name>
</gene>
<comment type="caution">
    <text evidence="2">The sequence shown here is derived from an EMBL/GenBank/DDBJ whole genome shotgun (WGS) entry which is preliminary data.</text>
</comment>
<dbReference type="EMBL" id="VTPV01000016">
    <property type="protein sequence ID" value="KAB1228793.1"/>
    <property type="molecule type" value="Genomic_DNA"/>
</dbReference>
<keyword evidence="1" id="KW-0472">Membrane</keyword>